<keyword evidence="2" id="KW-0805">Transcription regulation</keyword>
<dbReference type="PANTHER" id="PTHR30126:SF40">
    <property type="entry name" value="HTH-TYPE TRANSCRIPTIONAL REGULATOR GLTR"/>
    <property type="match status" value="1"/>
</dbReference>
<evidence type="ECO:0000256" key="2">
    <source>
        <dbReference type="ARBA" id="ARBA00023015"/>
    </source>
</evidence>
<name>A0AAE9Y748_9ACTN</name>
<dbReference type="SUPFAM" id="SSF53850">
    <property type="entry name" value="Periplasmic binding protein-like II"/>
    <property type="match status" value="1"/>
</dbReference>
<keyword evidence="4" id="KW-0804">Transcription</keyword>
<gene>
    <name evidence="6" type="ORF">PO878_05355</name>
</gene>
<dbReference type="PANTHER" id="PTHR30126">
    <property type="entry name" value="HTH-TYPE TRANSCRIPTIONAL REGULATOR"/>
    <property type="match status" value="1"/>
</dbReference>
<dbReference type="GO" id="GO:0003700">
    <property type="term" value="F:DNA-binding transcription factor activity"/>
    <property type="evidence" value="ECO:0007669"/>
    <property type="project" value="InterPro"/>
</dbReference>
<evidence type="ECO:0000313" key="6">
    <source>
        <dbReference type="EMBL" id="WCO68150.1"/>
    </source>
</evidence>
<evidence type="ECO:0000256" key="3">
    <source>
        <dbReference type="ARBA" id="ARBA00023125"/>
    </source>
</evidence>
<dbReference type="InterPro" id="IPR036390">
    <property type="entry name" value="WH_DNA-bd_sf"/>
</dbReference>
<feature type="domain" description="HTH lysR-type" evidence="5">
    <location>
        <begin position="1"/>
        <end position="60"/>
    </location>
</feature>
<protein>
    <submittedName>
        <fullName evidence="6">LysR family transcriptional regulator</fullName>
    </submittedName>
</protein>
<dbReference type="FunFam" id="1.10.10.10:FF:000001">
    <property type="entry name" value="LysR family transcriptional regulator"/>
    <property type="match status" value="1"/>
</dbReference>
<evidence type="ECO:0000259" key="5">
    <source>
        <dbReference type="PROSITE" id="PS50931"/>
    </source>
</evidence>
<dbReference type="Pfam" id="PF00126">
    <property type="entry name" value="HTH_1"/>
    <property type="match status" value="1"/>
</dbReference>
<dbReference type="InterPro" id="IPR000847">
    <property type="entry name" value="LysR_HTH_N"/>
</dbReference>
<evidence type="ECO:0000313" key="7">
    <source>
        <dbReference type="Proteomes" id="UP001216390"/>
    </source>
</evidence>
<dbReference type="InterPro" id="IPR036388">
    <property type="entry name" value="WH-like_DNA-bd_sf"/>
</dbReference>
<dbReference type="EMBL" id="CP116942">
    <property type="protein sequence ID" value="WCO68150.1"/>
    <property type="molecule type" value="Genomic_DNA"/>
</dbReference>
<dbReference type="InterPro" id="IPR005119">
    <property type="entry name" value="LysR_subst-bd"/>
</dbReference>
<dbReference type="AlphaFoldDB" id="A0AAE9Y748"/>
<dbReference type="Gene3D" id="1.10.10.10">
    <property type="entry name" value="Winged helix-like DNA-binding domain superfamily/Winged helix DNA-binding domain"/>
    <property type="match status" value="1"/>
</dbReference>
<dbReference type="GO" id="GO:0000976">
    <property type="term" value="F:transcription cis-regulatory region binding"/>
    <property type="evidence" value="ECO:0007669"/>
    <property type="project" value="TreeGrafter"/>
</dbReference>
<organism evidence="6 7">
    <name type="scientific">Iamia majanohamensis</name>
    <dbReference type="NCBI Taxonomy" id="467976"/>
    <lineage>
        <taxon>Bacteria</taxon>
        <taxon>Bacillati</taxon>
        <taxon>Actinomycetota</taxon>
        <taxon>Acidimicrobiia</taxon>
        <taxon>Acidimicrobiales</taxon>
        <taxon>Iamiaceae</taxon>
        <taxon>Iamia</taxon>
    </lineage>
</organism>
<dbReference type="KEGG" id="ima:PO878_05355"/>
<evidence type="ECO:0000256" key="4">
    <source>
        <dbReference type="ARBA" id="ARBA00023163"/>
    </source>
</evidence>
<dbReference type="PROSITE" id="PS50931">
    <property type="entry name" value="HTH_LYSR"/>
    <property type="match status" value="1"/>
</dbReference>
<keyword evidence="3" id="KW-0238">DNA-binding</keyword>
<reference evidence="6" key="1">
    <citation type="submission" date="2023-01" db="EMBL/GenBank/DDBJ databases">
        <title>The diversity of Class Acidimicrobiia in South China Sea sediment environments and the proposal of Iamia marina sp. nov., a novel species of the genus Iamia.</title>
        <authorList>
            <person name="He Y."/>
            <person name="Tian X."/>
        </authorList>
    </citation>
    <scope>NUCLEOTIDE SEQUENCE</scope>
    <source>
        <strain evidence="6">DSM 19957</strain>
    </source>
</reference>
<dbReference type="Gene3D" id="3.40.190.10">
    <property type="entry name" value="Periplasmic binding protein-like II"/>
    <property type="match status" value="2"/>
</dbReference>
<dbReference type="SUPFAM" id="SSF46785">
    <property type="entry name" value="Winged helix' DNA-binding domain"/>
    <property type="match status" value="1"/>
</dbReference>
<comment type="similarity">
    <text evidence="1">Belongs to the LysR transcriptional regulatory family.</text>
</comment>
<accession>A0AAE9Y748</accession>
<evidence type="ECO:0000256" key="1">
    <source>
        <dbReference type="ARBA" id="ARBA00009437"/>
    </source>
</evidence>
<sequence length="301" mass="31283">MISDVRKLRSLREVALRGTITAAAEAIGYTPSAVSQQLAALEVEVGVPVLERRGRNVALTDAGRLLVEHGEEVLAALERAEAAVAELHGEPVGRIRIGALASAACSLVPVALRSVTAAHPGLAPEVVVHPLDDTLRELRLGTIDVAVDQSYDVAPHGLFDDLERTLLLREPLLLVSPAADPVDRLADAADRPWVASPDGSSCGRAVRTVLGAAGVSPTFAHETDDHLATVSLVAAGLAVAVLPSLALLHGVDGLHTAVVPDAHRSLWALTRPAARTRPATTAVVAHLVEAAPAFSWEPAAA</sequence>
<proteinExistence type="inferred from homology"/>
<dbReference type="Pfam" id="PF03466">
    <property type="entry name" value="LysR_substrate"/>
    <property type="match status" value="1"/>
</dbReference>
<dbReference type="RefSeq" id="WP_272737667.1">
    <property type="nucleotide sequence ID" value="NZ_CP116942.1"/>
</dbReference>
<dbReference type="Proteomes" id="UP001216390">
    <property type="component" value="Chromosome"/>
</dbReference>
<keyword evidence="7" id="KW-1185">Reference proteome</keyword>